<organism evidence="2 3">
    <name type="scientific">Ktedonobacter robiniae</name>
    <dbReference type="NCBI Taxonomy" id="2778365"/>
    <lineage>
        <taxon>Bacteria</taxon>
        <taxon>Bacillati</taxon>
        <taxon>Chloroflexota</taxon>
        <taxon>Ktedonobacteria</taxon>
        <taxon>Ktedonobacterales</taxon>
        <taxon>Ktedonobacteraceae</taxon>
        <taxon>Ktedonobacter</taxon>
    </lineage>
</organism>
<evidence type="ECO:0000259" key="1">
    <source>
        <dbReference type="Pfam" id="PF07992"/>
    </source>
</evidence>
<dbReference type="Proteomes" id="UP000654345">
    <property type="component" value="Unassembled WGS sequence"/>
</dbReference>
<dbReference type="PANTHER" id="PTHR43100">
    <property type="entry name" value="GLUTAMATE SYNTHASE [NADPH] SMALL CHAIN"/>
    <property type="match status" value="1"/>
</dbReference>
<protein>
    <recommendedName>
        <fullName evidence="1">FAD/NAD(P)-binding domain-containing protein</fullName>
    </recommendedName>
</protein>
<dbReference type="Gene3D" id="3.50.50.60">
    <property type="entry name" value="FAD/NAD(P)-binding domain"/>
    <property type="match status" value="2"/>
</dbReference>
<name>A0ABQ3UTV3_9CHLR</name>
<dbReference type="InterPro" id="IPR036188">
    <property type="entry name" value="FAD/NAD-bd_sf"/>
</dbReference>
<evidence type="ECO:0000313" key="3">
    <source>
        <dbReference type="Proteomes" id="UP000654345"/>
    </source>
</evidence>
<sequence>MARYMETKKQSLSSDTKNVSHEHMLLIPRLRGQGSVYEERIAIIGSGPVGLAAANILFQYGYCHVTIFDANPTVGGVLAMMTPSFGVSPQAGKQLIEMLLRPGIEVRLHTKIGREVMFEQILQDFDATLLAVGAQHGLGGGIPGEKELQGVFSALDILRNSCAVKKRFFQGSIAILGGSRAAFEVAAVVLQAGARVVHIFYPGPLSELPLQAWNRVTLLKKELYLHPFTMPISLIGTEDMNICGLHCRQTRWIYEEKGRRLAFVPGYGRRYPAETVIIAIEEVPDLSFLPPSMVISRPSAEELRLVDVLTTPLPGVFAAGDVMANMKSLYEAFMQGEEAAHRIHVYLRRKAEMELPAALTSSHPLMTVHE</sequence>
<dbReference type="Pfam" id="PF07992">
    <property type="entry name" value="Pyr_redox_2"/>
    <property type="match status" value="1"/>
</dbReference>
<comment type="caution">
    <text evidence="2">The sequence shown here is derived from an EMBL/GenBank/DDBJ whole genome shotgun (WGS) entry which is preliminary data.</text>
</comment>
<feature type="domain" description="FAD/NAD(P)-binding" evidence="1">
    <location>
        <begin position="40"/>
        <end position="336"/>
    </location>
</feature>
<reference evidence="2 3" key="1">
    <citation type="journal article" date="2021" name="Int. J. Syst. Evol. Microbiol.">
        <title>Reticulibacter mediterranei gen. nov., sp. nov., within the new family Reticulibacteraceae fam. nov., and Ktedonospora formicarum gen. nov., sp. nov., Ktedonobacter robiniae sp. nov., Dictyobacter formicarum sp. nov. and Dictyobacter arantiisoli sp. nov., belonging to the class Ktedonobacteria.</title>
        <authorList>
            <person name="Yabe S."/>
            <person name="Zheng Y."/>
            <person name="Wang C.M."/>
            <person name="Sakai Y."/>
            <person name="Abe K."/>
            <person name="Yokota A."/>
            <person name="Donadio S."/>
            <person name="Cavaletti L."/>
            <person name="Monciardini P."/>
        </authorList>
    </citation>
    <scope>NUCLEOTIDE SEQUENCE [LARGE SCALE GENOMIC DNA]</scope>
    <source>
        <strain evidence="2 3">SOSP1-30</strain>
    </source>
</reference>
<gene>
    <name evidence="2" type="ORF">KSB_42850</name>
</gene>
<dbReference type="PANTHER" id="PTHR43100:SF2">
    <property type="entry name" value="BNAA03G19380D PROTEIN"/>
    <property type="match status" value="1"/>
</dbReference>
<dbReference type="PRINTS" id="PR00419">
    <property type="entry name" value="ADXRDTASE"/>
</dbReference>
<dbReference type="InterPro" id="IPR023753">
    <property type="entry name" value="FAD/NAD-binding_dom"/>
</dbReference>
<dbReference type="EMBL" id="BNJG01000002">
    <property type="protein sequence ID" value="GHO55810.1"/>
    <property type="molecule type" value="Genomic_DNA"/>
</dbReference>
<dbReference type="SUPFAM" id="SSF51971">
    <property type="entry name" value="Nucleotide-binding domain"/>
    <property type="match status" value="1"/>
</dbReference>
<proteinExistence type="predicted"/>
<accession>A0ABQ3UTV3</accession>
<keyword evidence="3" id="KW-1185">Reference proteome</keyword>
<dbReference type="RefSeq" id="WP_236038213.1">
    <property type="nucleotide sequence ID" value="NZ_BNJG01000002.1"/>
</dbReference>
<evidence type="ECO:0000313" key="2">
    <source>
        <dbReference type="EMBL" id="GHO55810.1"/>
    </source>
</evidence>
<dbReference type="InterPro" id="IPR051394">
    <property type="entry name" value="Glutamate_Synthase"/>
</dbReference>